<comment type="similarity">
    <text evidence="1 3">Belongs to the short-chain dehydrogenases/reductases (SDR) family.</text>
</comment>
<evidence type="ECO:0000256" key="1">
    <source>
        <dbReference type="ARBA" id="ARBA00006484"/>
    </source>
</evidence>
<dbReference type="Proteomes" id="UP000236318">
    <property type="component" value="Unassembled WGS sequence"/>
</dbReference>
<sequence>MTGTLAQTAALVTGASSGIGEATAKALAAEGAAVALLARRADRLAELKAEIESSGGTALVVPADVTDAEQVAAAVRQTVAELGRLDILVNNAGLMQSAPATEAPLQDWDQMVSVNVQGVLYATKVALPHLIEAATDSRRGVADLVTISSTAGWVARPNTAVYSLTKFGVNAFSEGLRQEVLGKRVRVGVVGPGTVDTEIFSHLAEDSREAFERQTAGMVRMRPEDIADAVLFMVTRDRRVAVNQMLVRAAEQTW</sequence>
<gene>
    <name evidence="5" type="ORF">MAAFP003_2708</name>
</gene>
<dbReference type="PRINTS" id="PR00081">
    <property type="entry name" value="GDHRDH"/>
</dbReference>
<dbReference type="PRINTS" id="PR00080">
    <property type="entry name" value="SDRFAMILY"/>
</dbReference>
<name>A0A2K4YB65_9MYCO</name>
<reference evidence="5" key="1">
    <citation type="submission" date="2018-01" db="EMBL/GenBank/DDBJ databases">
        <authorList>
            <consortium name="Urmite Genomes"/>
        </authorList>
    </citation>
    <scope>NUCLEOTIDE SEQUENCE [LARGE SCALE GENOMIC DNA]</scope>
    <source>
        <strain evidence="5">AFP003</strain>
    </source>
</reference>
<dbReference type="EMBL" id="FXEG02000003">
    <property type="protein sequence ID" value="SOX54032.1"/>
    <property type="molecule type" value="Genomic_DNA"/>
</dbReference>
<proteinExistence type="inferred from homology"/>
<keyword evidence="2" id="KW-0560">Oxidoreductase</keyword>
<dbReference type="RefSeq" id="WP_096287622.1">
    <property type="nucleotide sequence ID" value="NZ_FXEG02000003.1"/>
</dbReference>
<evidence type="ECO:0000256" key="3">
    <source>
        <dbReference type="RuleBase" id="RU000363"/>
    </source>
</evidence>
<accession>A0A2K4YB65</accession>
<feature type="domain" description="Ketoreductase" evidence="4">
    <location>
        <begin position="8"/>
        <end position="196"/>
    </location>
</feature>
<dbReference type="PIRSF" id="PIRSF000126">
    <property type="entry name" value="11-beta-HSD1"/>
    <property type="match status" value="1"/>
</dbReference>
<dbReference type="PANTHER" id="PTHR42901">
    <property type="entry name" value="ALCOHOL DEHYDROGENASE"/>
    <property type="match status" value="1"/>
</dbReference>
<dbReference type="OrthoDB" id="9775296at2"/>
<dbReference type="PANTHER" id="PTHR42901:SF1">
    <property type="entry name" value="ALCOHOL DEHYDROGENASE"/>
    <property type="match status" value="1"/>
</dbReference>
<keyword evidence="6" id="KW-1185">Reference proteome</keyword>
<evidence type="ECO:0000256" key="2">
    <source>
        <dbReference type="ARBA" id="ARBA00023002"/>
    </source>
</evidence>
<protein>
    <submittedName>
        <fullName evidence="5">KR domain-containing protein</fullName>
    </submittedName>
</protein>
<dbReference type="InterPro" id="IPR057326">
    <property type="entry name" value="KR_dom"/>
</dbReference>
<dbReference type="Pfam" id="PF00106">
    <property type="entry name" value="adh_short"/>
    <property type="match status" value="1"/>
</dbReference>
<dbReference type="AlphaFoldDB" id="A0A2K4YB65"/>
<organism evidence="5 6">
    <name type="scientific">Mycobacterium ahvazicum</name>
    <dbReference type="NCBI Taxonomy" id="1964395"/>
    <lineage>
        <taxon>Bacteria</taxon>
        <taxon>Bacillati</taxon>
        <taxon>Actinomycetota</taxon>
        <taxon>Actinomycetes</taxon>
        <taxon>Mycobacteriales</taxon>
        <taxon>Mycobacteriaceae</taxon>
        <taxon>Mycobacterium</taxon>
        <taxon>Mycobacterium simiae complex</taxon>
    </lineage>
</organism>
<dbReference type="InterPro" id="IPR036291">
    <property type="entry name" value="NAD(P)-bd_dom_sf"/>
</dbReference>
<evidence type="ECO:0000313" key="5">
    <source>
        <dbReference type="EMBL" id="SOX54032.1"/>
    </source>
</evidence>
<dbReference type="SUPFAM" id="SSF51735">
    <property type="entry name" value="NAD(P)-binding Rossmann-fold domains"/>
    <property type="match status" value="1"/>
</dbReference>
<evidence type="ECO:0000259" key="4">
    <source>
        <dbReference type="SMART" id="SM00822"/>
    </source>
</evidence>
<evidence type="ECO:0000313" key="6">
    <source>
        <dbReference type="Proteomes" id="UP000236318"/>
    </source>
</evidence>
<dbReference type="SMART" id="SM00822">
    <property type="entry name" value="PKS_KR"/>
    <property type="match status" value="1"/>
</dbReference>
<comment type="caution">
    <text evidence="5">The sequence shown here is derived from an EMBL/GenBank/DDBJ whole genome shotgun (WGS) entry which is preliminary data.</text>
</comment>
<dbReference type="GO" id="GO:0016616">
    <property type="term" value="F:oxidoreductase activity, acting on the CH-OH group of donors, NAD or NADP as acceptor"/>
    <property type="evidence" value="ECO:0007669"/>
    <property type="project" value="UniProtKB-ARBA"/>
</dbReference>
<dbReference type="Gene3D" id="3.40.50.720">
    <property type="entry name" value="NAD(P)-binding Rossmann-like Domain"/>
    <property type="match status" value="1"/>
</dbReference>
<dbReference type="InterPro" id="IPR002347">
    <property type="entry name" value="SDR_fam"/>
</dbReference>
<dbReference type="FunFam" id="3.40.50.720:FF:000047">
    <property type="entry name" value="NADP-dependent L-serine/L-allo-threonine dehydrogenase"/>
    <property type="match status" value="1"/>
</dbReference>